<comment type="catalytic activity">
    <reaction evidence="3">
        <text>2 GTP = 3',3'-c-di-GMP + 2 diphosphate</text>
        <dbReference type="Rhea" id="RHEA:24898"/>
        <dbReference type="ChEBI" id="CHEBI:33019"/>
        <dbReference type="ChEBI" id="CHEBI:37565"/>
        <dbReference type="ChEBI" id="CHEBI:58805"/>
        <dbReference type="EC" id="2.7.7.65"/>
    </reaction>
</comment>
<dbReference type="Proteomes" id="UP000094769">
    <property type="component" value="Unassembled WGS sequence"/>
</dbReference>
<evidence type="ECO:0000313" key="7">
    <source>
        <dbReference type="EMBL" id="ODJ86712.1"/>
    </source>
</evidence>
<dbReference type="PANTHER" id="PTHR45138:SF9">
    <property type="entry name" value="DIGUANYLATE CYCLASE DGCM-RELATED"/>
    <property type="match status" value="1"/>
</dbReference>
<proteinExistence type="predicted"/>
<dbReference type="OrthoDB" id="9812260at2"/>
<gene>
    <name evidence="7" type="primary">pleD_8</name>
    <name evidence="7" type="ORF">CODIS_30310</name>
</gene>
<dbReference type="GO" id="GO:0052621">
    <property type="term" value="F:diguanylate cyclase activity"/>
    <property type="evidence" value="ECO:0007669"/>
    <property type="project" value="UniProtKB-EC"/>
</dbReference>
<keyword evidence="8" id="KW-1185">Reference proteome</keyword>
<evidence type="ECO:0000256" key="2">
    <source>
        <dbReference type="ARBA" id="ARBA00012528"/>
    </source>
</evidence>
<keyword evidence="4" id="KW-0812">Transmembrane</keyword>
<dbReference type="PROSITE" id="PS50887">
    <property type="entry name" value="GGDEF"/>
    <property type="match status" value="1"/>
</dbReference>
<dbReference type="Gene3D" id="3.30.70.270">
    <property type="match status" value="1"/>
</dbReference>
<comment type="caution">
    <text evidence="7">The sequence shown here is derived from an EMBL/GenBank/DDBJ whole genome shotgun (WGS) entry which is preliminary data.</text>
</comment>
<dbReference type="PROSITE" id="PS50885">
    <property type="entry name" value="HAMP"/>
    <property type="match status" value="1"/>
</dbReference>
<evidence type="ECO:0000256" key="4">
    <source>
        <dbReference type="SAM" id="Phobius"/>
    </source>
</evidence>
<keyword evidence="4" id="KW-1133">Transmembrane helix</keyword>
<name>A0A7Z1AEC4_9GAMM</name>
<dbReference type="EC" id="2.7.7.65" evidence="2"/>
<dbReference type="GO" id="GO:0016020">
    <property type="term" value="C:membrane"/>
    <property type="evidence" value="ECO:0007669"/>
    <property type="project" value="InterPro"/>
</dbReference>
<dbReference type="NCBIfam" id="TIGR00254">
    <property type="entry name" value="GGDEF"/>
    <property type="match status" value="1"/>
</dbReference>
<dbReference type="InterPro" id="IPR050469">
    <property type="entry name" value="Diguanylate_Cyclase"/>
</dbReference>
<dbReference type="InterPro" id="IPR000160">
    <property type="entry name" value="GGDEF_dom"/>
</dbReference>
<dbReference type="SUPFAM" id="SSF55073">
    <property type="entry name" value="Nucleotide cyclase"/>
    <property type="match status" value="1"/>
</dbReference>
<evidence type="ECO:0000259" key="6">
    <source>
        <dbReference type="PROSITE" id="PS50887"/>
    </source>
</evidence>
<evidence type="ECO:0000313" key="8">
    <source>
        <dbReference type="Proteomes" id="UP000094769"/>
    </source>
</evidence>
<dbReference type="InterPro" id="IPR003660">
    <property type="entry name" value="HAMP_dom"/>
</dbReference>
<dbReference type="CDD" id="cd06225">
    <property type="entry name" value="HAMP"/>
    <property type="match status" value="1"/>
</dbReference>
<dbReference type="AlphaFoldDB" id="A0A7Z1AEC4"/>
<evidence type="ECO:0000256" key="1">
    <source>
        <dbReference type="ARBA" id="ARBA00001946"/>
    </source>
</evidence>
<dbReference type="RefSeq" id="WP_154723145.1">
    <property type="nucleotide sequence ID" value="NZ_MARB01000018.1"/>
</dbReference>
<dbReference type="FunFam" id="3.30.70.270:FF:000001">
    <property type="entry name" value="Diguanylate cyclase domain protein"/>
    <property type="match status" value="1"/>
</dbReference>
<dbReference type="EMBL" id="MARB01000018">
    <property type="protein sequence ID" value="ODJ86712.1"/>
    <property type="molecule type" value="Genomic_DNA"/>
</dbReference>
<comment type="cofactor">
    <cofactor evidence="1">
        <name>Mg(2+)</name>
        <dbReference type="ChEBI" id="CHEBI:18420"/>
    </cofactor>
</comment>
<reference evidence="7 8" key="1">
    <citation type="submission" date="2016-06" db="EMBL/GenBank/DDBJ databases">
        <title>Genome sequence of endosymbiont of Candidatus Endolucinida thiodiazotropha.</title>
        <authorList>
            <person name="Poehlein A."/>
            <person name="Koenig S."/>
            <person name="Heiden S.E."/>
            <person name="Thuermer A."/>
            <person name="Voget S."/>
            <person name="Daniel R."/>
            <person name="Markert S."/>
            <person name="Gros O."/>
            <person name="Schweder T."/>
        </authorList>
    </citation>
    <scope>NUCLEOTIDE SEQUENCE [LARGE SCALE GENOMIC DNA]</scope>
    <source>
        <strain evidence="7 8">COS</strain>
    </source>
</reference>
<feature type="domain" description="GGDEF" evidence="6">
    <location>
        <begin position="293"/>
        <end position="422"/>
    </location>
</feature>
<dbReference type="PANTHER" id="PTHR45138">
    <property type="entry name" value="REGULATORY COMPONENTS OF SENSORY TRANSDUCTION SYSTEM"/>
    <property type="match status" value="1"/>
</dbReference>
<evidence type="ECO:0000256" key="3">
    <source>
        <dbReference type="ARBA" id="ARBA00034247"/>
    </source>
</evidence>
<feature type="domain" description="HAMP" evidence="5">
    <location>
        <begin position="203"/>
        <end position="257"/>
    </location>
</feature>
<dbReference type="InterPro" id="IPR043128">
    <property type="entry name" value="Rev_trsase/Diguanyl_cyclase"/>
</dbReference>
<accession>A0A7Z1AEC4</accession>
<keyword evidence="4" id="KW-0472">Membrane</keyword>
<organism evidence="7 8">
    <name type="scientific">Candidatus Thiodiazotropha endolucinida</name>
    <dbReference type="NCBI Taxonomy" id="1655433"/>
    <lineage>
        <taxon>Bacteria</taxon>
        <taxon>Pseudomonadati</taxon>
        <taxon>Pseudomonadota</taxon>
        <taxon>Gammaproteobacteria</taxon>
        <taxon>Chromatiales</taxon>
        <taxon>Sedimenticolaceae</taxon>
        <taxon>Candidatus Thiodiazotropha</taxon>
    </lineage>
</organism>
<protein>
    <recommendedName>
        <fullName evidence="2">diguanylate cyclase</fullName>
        <ecNumber evidence="2">2.7.7.65</ecNumber>
    </recommendedName>
</protein>
<dbReference type="CDD" id="cd01949">
    <property type="entry name" value="GGDEF"/>
    <property type="match status" value="1"/>
</dbReference>
<evidence type="ECO:0000259" key="5">
    <source>
        <dbReference type="PROSITE" id="PS50885"/>
    </source>
</evidence>
<dbReference type="Gene3D" id="6.10.340.10">
    <property type="match status" value="1"/>
</dbReference>
<dbReference type="GO" id="GO:0007165">
    <property type="term" value="P:signal transduction"/>
    <property type="evidence" value="ECO:0007669"/>
    <property type="project" value="InterPro"/>
</dbReference>
<dbReference type="SMART" id="SM00267">
    <property type="entry name" value="GGDEF"/>
    <property type="match status" value="1"/>
</dbReference>
<dbReference type="InterPro" id="IPR029787">
    <property type="entry name" value="Nucleotide_cyclase"/>
</dbReference>
<feature type="transmembrane region" description="Helical" evidence="4">
    <location>
        <begin position="179"/>
        <end position="197"/>
    </location>
</feature>
<dbReference type="Pfam" id="PF00990">
    <property type="entry name" value="GGDEF"/>
    <property type="match status" value="1"/>
</dbReference>
<sequence length="426" mass="49079">MTIFQKMLMTPFLSLTIYTGLILFGLQEYTDNNKEIEGLSEKYLTLLDLSNENLRLFKQIVVQFKDAVLAGERDWVTNTNEFKIQINTNIDRLAASPEILESALISQLRHDFNQYYTNALTLSLVLLKNDREFSTHEKLIHTVEQYSNLTTSHLKHQKEQIKIRLTQAIEHSNHKLNQLLAWGTGIAILLLLIMVSVTTQLSLSTKRSFTQVIDRMKALAEGNPDFSRRLQHPHNDELGYLIHWFNKLSDTLEHDYSKIQKISITDKLTQLSNRTHSDEFLRRQLTDSSENNSQLVIIIADIDHFKSINDRYGHLTGDHVLREFSMILKHCTRVQDFIGRWGGEEFIIVMPDVGLDQAIKNAERLRTTIEQHDFGEAGQVTASFGISFGIEGDTQEGIMKRADLCLYKAKQQGRNQVVVDYRKITD</sequence>